<organism evidence="2 3">
    <name type="scientific">Marinobacterium zhoushanense</name>
    <dbReference type="NCBI Taxonomy" id="1679163"/>
    <lineage>
        <taxon>Bacteria</taxon>
        <taxon>Pseudomonadati</taxon>
        <taxon>Pseudomonadota</taxon>
        <taxon>Gammaproteobacteria</taxon>
        <taxon>Oceanospirillales</taxon>
        <taxon>Oceanospirillaceae</taxon>
        <taxon>Marinobacterium</taxon>
    </lineage>
</organism>
<keyword evidence="3" id="KW-1185">Reference proteome</keyword>
<sequence>MNLIAKTRQLNIRLDDNARNNSNASVVSLATYRQLVNTSTRHAKAINRYIQFPIEFGEDQAIFDETDLKRLKRSINEIEKGRNALDAADFESAKTRQQNARKSLESLEESAGSIFRNSLSTAKLAARKKMKSKPEFDFICRFLSEKLKQEFSDLHRVLNRTVVDDSSIIELGGAEFKRIIQRYSEIVRDNQVEIPDEVSVFLDRARDKYSGTTLKDLSPEVLKYLLEHGLASDFVVSPTKY</sequence>
<keyword evidence="1" id="KW-0175">Coiled coil</keyword>
<comment type="caution">
    <text evidence="2">The sequence shown here is derived from an EMBL/GenBank/DDBJ whole genome shotgun (WGS) entry which is preliminary data.</text>
</comment>
<evidence type="ECO:0000313" key="2">
    <source>
        <dbReference type="EMBL" id="GGB81941.1"/>
    </source>
</evidence>
<feature type="coiled-coil region" evidence="1">
    <location>
        <begin position="68"/>
        <end position="110"/>
    </location>
</feature>
<protein>
    <submittedName>
        <fullName evidence="2">Uncharacterized protein</fullName>
    </submittedName>
</protein>
<dbReference type="EMBL" id="BMIJ01000001">
    <property type="protein sequence ID" value="GGB81941.1"/>
    <property type="molecule type" value="Genomic_DNA"/>
</dbReference>
<dbReference type="Proteomes" id="UP000629025">
    <property type="component" value="Unassembled WGS sequence"/>
</dbReference>
<reference evidence="3" key="1">
    <citation type="journal article" date="2019" name="Int. J. Syst. Evol. Microbiol.">
        <title>The Global Catalogue of Microorganisms (GCM) 10K type strain sequencing project: providing services to taxonomists for standard genome sequencing and annotation.</title>
        <authorList>
            <consortium name="The Broad Institute Genomics Platform"/>
            <consortium name="The Broad Institute Genome Sequencing Center for Infectious Disease"/>
            <person name="Wu L."/>
            <person name="Ma J."/>
        </authorList>
    </citation>
    <scope>NUCLEOTIDE SEQUENCE [LARGE SCALE GENOMIC DNA]</scope>
    <source>
        <strain evidence="3">CGMCC 1.15341</strain>
    </source>
</reference>
<gene>
    <name evidence="2" type="ORF">GCM10011352_04660</name>
</gene>
<name>A0ABQ1K3D3_9GAMM</name>
<evidence type="ECO:0000256" key="1">
    <source>
        <dbReference type="SAM" id="Coils"/>
    </source>
</evidence>
<proteinExistence type="predicted"/>
<accession>A0ABQ1K3D3</accession>
<evidence type="ECO:0000313" key="3">
    <source>
        <dbReference type="Proteomes" id="UP000629025"/>
    </source>
</evidence>
<dbReference type="RefSeq" id="WP_188745483.1">
    <property type="nucleotide sequence ID" value="NZ_BMIJ01000001.1"/>
</dbReference>